<protein>
    <recommendedName>
        <fullName evidence="5">Fungal lipase-like domain-containing protein</fullName>
    </recommendedName>
</protein>
<dbReference type="InterPro" id="IPR011990">
    <property type="entry name" value="TPR-like_helical_dom_sf"/>
</dbReference>
<dbReference type="Pfam" id="PF11187">
    <property type="entry name" value="Mbeg1-like"/>
    <property type="match status" value="1"/>
</dbReference>
<dbReference type="EMBL" id="CAJOAY010002325">
    <property type="protein sequence ID" value="CAF3942734.1"/>
    <property type="molecule type" value="Genomic_DNA"/>
</dbReference>
<evidence type="ECO:0000313" key="3">
    <source>
        <dbReference type="EMBL" id="CAF3942734.1"/>
    </source>
</evidence>
<evidence type="ECO:0000313" key="4">
    <source>
        <dbReference type="Proteomes" id="UP000663881"/>
    </source>
</evidence>
<gene>
    <name evidence="3" type="ORF">OKA104_LOCUS26479</name>
    <name evidence="2" type="ORF">VCS650_LOCUS31135</name>
</gene>
<accession>A0A819K110</accession>
<dbReference type="SUPFAM" id="SSF48452">
    <property type="entry name" value="TPR-like"/>
    <property type="match status" value="1"/>
</dbReference>
<dbReference type="Proteomes" id="UP000663891">
    <property type="component" value="Unassembled WGS sequence"/>
</dbReference>
<dbReference type="AlphaFoldDB" id="A0A819K110"/>
<dbReference type="EMBL" id="CAJNON010000525">
    <property type="protein sequence ID" value="CAF1302666.1"/>
    <property type="molecule type" value="Genomic_DNA"/>
</dbReference>
<evidence type="ECO:0008006" key="5">
    <source>
        <dbReference type="Google" id="ProtNLM"/>
    </source>
</evidence>
<reference evidence="3" key="1">
    <citation type="submission" date="2021-02" db="EMBL/GenBank/DDBJ databases">
        <authorList>
            <person name="Nowell W R."/>
        </authorList>
    </citation>
    <scope>NUCLEOTIDE SEQUENCE</scope>
</reference>
<keyword evidence="1" id="KW-0802">TPR repeat</keyword>
<dbReference type="Proteomes" id="UP000663881">
    <property type="component" value="Unassembled WGS sequence"/>
</dbReference>
<evidence type="ECO:0000313" key="2">
    <source>
        <dbReference type="EMBL" id="CAF1302666.1"/>
    </source>
</evidence>
<dbReference type="InterPro" id="IPR019734">
    <property type="entry name" value="TPR_rpt"/>
</dbReference>
<name>A0A819K110_9BILA</name>
<dbReference type="SUPFAM" id="SSF53474">
    <property type="entry name" value="alpha/beta-Hydrolases"/>
    <property type="match status" value="1"/>
</dbReference>
<sequence length="654" mass="75928">MILYLEDSPDPHGLIIAKNSLILKDWMKVDEIKKVEIDMSKCGRDDNATETLSRMIDKYESENQKKLKAQQSNVITRLIRPVMRYMNISFNSQNETGYQDRYNNALERLYTLRGLLLYHRGKYKEAISDFNMSLTYNPSNIEIRFYTLFANIMLDEDAEAYVYVQKVLKKLEADPTHNKNPWVLATSSDYSDIIRQKDYKRVVPPSQLFTDVWPTHLEFAELSNIAYCKDRLTSLPHWSFIDEFNDTDKTGYYSIAVQHNETKEMVIAHRGTTFDVNNASLLADFDLFSLKIPEQFQVAQQFTNKIRQQIDPKRILWHTGHSLGGAIAEFIVANETLFKQESLSFAVTFDSPGIRELLKDHRRRSKIEQSLPKSNEFRVIGYLSVPNIVNTMGTHIGLTLRLSPDPPLPAQYHPLAQIVYTHVTAQFNHLKGILDALVAEANKQLHWHSIRTIIECFKSWPNKSGLPTILKSVIKWPKGVQKLVCFLSLASQHNLTTLDVTYDLNKDHKALDDFESCNYHVIDSRIDLFFGLPLELWNSKAQCFLEQFINHDFKNKNVTIQYNHDFKNKNVTIRYNHDCELVKFVGVDNMQIILNILHWKTNHIYPDMKMIGFNKSAIPIYNEQIYKINILNIYKLFSLVNLDNCVLSIVDSPK</sequence>
<dbReference type="OrthoDB" id="9979485at2759"/>
<evidence type="ECO:0000256" key="1">
    <source>
        <dbReference type="PROSITE-ProRule" id="PRU00339"/>
    </source>
</evidence>
<proteinExistence type="predicted"/>
<organism evidence="3 4">
    <name type="scientific">Adineta steineri</name>
    <dbReference type="NCBI Taxonomy" id="433720"/>
    <lineage>
        <taxon>Eukaryota</taxon>
        <taxon>Metazoa</taxon>
        <taxon>Spiralia</taxon>
        <taxon>Gnathifera</taxon>
        <taxon>Rotifera</taxon>
        <taxon>Eurotatoria</taxon>
        <taxon>Bdelloidea</taxon>
        <taxon>Adinetida</taxon>
        <taxon>Adinetidae</taxon>
        <taxon>Adineta</taxon>
    </lineage>
</organism>
<dbReference type="InterPro" id="IPR024499">
    <property type="entry name" value="Mbeg1-like"/>
</dbReference>
<comment type="caution">
    <text evidence="3">The sequence shown here is derived from an EMBL/GenBank/DDBJ whole genome shotgun (WGS) entry which is preliminary data.</text>
</comment>
<dbReference type="InterPro" id="IPR029058">
    <property type="entry name" value="AB_hydrolase_fold"/>
</dbReference>
<dbReference type="PROSITE" id="PS50005">
    <property type="entry name" value="TPR"/>
    <property type="match status" value="1"/>
</dbReference>
<dbReference type="SMART" id="SM00028">
    <property type="entry name" value="TPR"/>
    <property type="match status" value="1"/>
</dbReference>
<dbReference type="Gene3D" id="1.25.40.10">
    <property type="entry name" value="Tetratricopeptide repeat domain"/>
    <property type="match status" value="1"/>
</dbReference>
<dbReference type="Gene3D" id="3.40.50.1820">
    <property type="entry name" value="alpha/beta hydrolase"/>
    <property type="match status" value="1"/>
</dbReference>
<feature type="repeat" description="TPR" evidence="1">
    <location>
        <begin position="107"/>
        <end position="140"/>
    </location>
</feature>